<dbReference type="Proteomes" id="UP000095647">
    <property type="component" value="Unassembled WGS sequence"/>
</dbReference>
<feature type="region of interest" description="Disordered" evidence="1">
    <location>
        <begin position="1"/>
        <end position="22"/>
    </location>
</feature>
<dbReference type="AlphaFoldDB" id="A0A174AWH3"/>
<feature type="compositionally biased region" description="Low complexity" evidence="1">
    <location>
        <begin position="9"/>
        <end position="22"/>
    </location>
</feature>
<evidence type="ECO:0008006" key="4">
    <source>
        <dbReference type="Google" id="ProtNLM"/>
    </source>
</evidence>
<proteinExistence type="predicted"/>
<gene>
    <name evidence="2" type="ORF">ERS852382_01707</name>
</gene>
<name>A0A174AWH3_BIFAD</name>
<dbReference type="RefSeq" id="WP_055680618.1">
    <property type="nucleotide sequence ID" value="NZ_CYYI01000006.1"/>
</dbReference>
<protein>
    <recommendedName>
        <fullName evidence="4">DNA-binding protein</fullName>
    </recommendedName>
</protein>
<accession>A0A174AWH3</accession>
<organism evidence="2 3">
    <name type="scientific">Bifidobacterium adolescentis</name>
    <dbReference type="NCBI Taxonomy" id="1680"/>
    <lineage>
        <taxon>Bacteria</taxon>
        <taxon>Bacillati</taxon>
        <taxon>Actinomycetota</taxon>
        <taxon>Actinomycetes</taxon>
        <taxon>Bifidobacteriales</taxon>
        <taxon>Bifidobacteriaceae</taxon>
        <taxon>Bifidobacterium</taxon>
    </lineage>
</organism>
<dbReference type="EMBL" id="CYYI01000006">
    <property type="protein sequence ID" value="CUN93151.1"/>
    <property type="molecule type" value="Genomic_DNA"/>
</dbReference>
<evidence type="ECO:0000313" key="3">
    <source>
        <dbReference type="Proteomes" id="UP000095647"/>
    </source>
</evidence>
<evidence type="ECO:0000313" key="2">
    <source>
        <dbReference type="EMBL" id="CUN93151.1"/>
    </source>
</evidence>
<dbReference type="SUPFAM" id="SSF46955">
    <property type="entry name" value="Putative DNA-binding domain"/>
    <property type="match status" value="1"/>
</dbReference>
<dbReference type="InterPro" id="IPR009061">
    <property type="entry name" value="DNA-bd_dom_put_sf"/>
</dbReference>
<reference evidence="2 3" key="1">
    <citation type="submission" date="2015-09" db="EMBL/GenBank/DDBJ databases">
        <authorList>
            <consortium name="Pathogen Informatics"/>
        </authorList>
    </citation>
    <scope>NUCLEOTIDE SEQUENCE [LARGE SCALE GENOMIC DNA]</scope>
    <source>
        <strain evidence="2 3">2789STDY5608824</strain>
    </source>
</reference>
<sequence length="286" mass="31418">MNEPTNESQPTPNQTQPAQTNQNKPALAGVCLVCGGGCAVGDTMCARCDGLMRGWLREYPSWLDSLHEFLDSTAHYGGRQPGRVNLPAAPTPIRLPVLDHMQAIEDAAIALWRRLYAPPAMPWADSMIHPSVLKCLSICADCNRLSRLPDIGLIWHDWERLARKTLGIIDVPPSKHGIGRCLNPLCGVELSAEVGAVSVDCPVCGDTNRVVDVRLGFLKECIESGRAFTVGECAELLCECGFQCSVNTIYSWRKRGRIQPAGRNEKGQPLYRLSDVHARLARHDVI</sequence>
<evidence type="ECO:0000256" key="1">
    <source>
        <dbReference type="SAM" id="MobiDB-lite"/>
    </source>
</evidence>